<dbReference type="PANTHER" id="PTHR32309">
    <property type="entry name" value="TYROSINE-PROTEIN KINASE"/>
    <property type="match status" value="1"/>
</dbReference>
<name>A0A538TKK4_UNCEI</name>
<dbReference type="AlphaFoldDB" id="A0A538TKK4"/>
<dbReference type="EMBL" id="VBOZ01000026">
    <property type="protein sequence ID" value="TMQ64145.1"/>
    <property type="molecule type" value="Genomic_DNA"/>
</dbReference>
<dbReference type="InterPro" id="IPR032807">
    <property type="entry name" value="GNVR"/>
</dbReference>
<evidence type="ECO:0000313" key="5">
    <source>
        <dbReference type="Proteomes" id="UP000317691"/>
    </source>
</evidence>
<evidence type="ECO:0000313" key="4">
    <source>
        <dbReference type="EMBL" id="TMQ64145.1"/>
    </source>
</evidence>
<evidence type="ECO:0000256" key="2">
    <source>
        <dbReference type="SAM" id="Phobius"/>
    </source>
</evidence>
<proteinExistence type="predicted"/>
<keyword evidence="2" id="KW-0472">Membrane</keyword>
<feature type="domain" description="Tyrosine-protein kinase G-rich" evidence="3">
    <location>
        <begin position="128"/>
        <end position="202"/>
    </location>
</feature>
<gene>
    <name evidence="4" type="ORF">E6K79_08320</name>
</gene>
<reference evidence="4 5" key="1">
    <citation type="journal article" date="2019" name="Nat. Microbiol.">
        <title>Mediterranean grassland soil C-N compound turnover is dependent on rainfall and depth, and is mediated by genomically divergent microorganisms.</title>
        <authorList>
            <person name="Diamond S."/>
            <person name="Andeer P.F."/>
            <person name="Li Z."/>
            <person name="Crits-Christoph A."/>
            <person name="Burstein D."/>
            <person name="Anantharaman K."/>
            <person name="Lane K.R."/>
            <person name="Thomas B.C."/>
            <person name="Pan C."/>
            <person name="Northen T.R."/>
            <person name="Banfield J.F."/>
        </authorList>
    </citation>
    <scope>NUCLEOTIDE SEQUENCE [LARGE SCALE GENOMIC DNA]</scope>
    <source>
        <strain evidence="4">WS_9</strain>
    </source>
</reference>
<dbReference type="GO" id="GO:0004713">
    <property type="term" value="F:protein tyrosine kinase activity"/>
    <property type="evidence" value="ECO:0007669"/>
    <property type="project" value="TreeGrafter"/>
</dbReference>
<organism evidence="4 5">
    <name type="scientific">Eiseniibacteriota bacterium</name>
    <dbReference type="NCBI Taxonomy" id="2212470"/>
    <lineage>
        <taxon>Bacteria</taxon>
        <taxon>Candidatus Eiseniibacteriota</taxon>
    </lineage>
</organism>
<accession>A0A538TKK4</accession>
<sequence length="220" mass="24356">REPQTAAAMANAYVEELDSFNLKTRTTSAKRTRAFIEDRLDLAKRDLAAAEDRLRDYQQARNLPATAPSDRGDSDVGARLMAQKIALEVKLQVLRQSLAEDSEDVRRVRQELAAIERQVGGLPRAGVEIMRLWRDVKVQEQVFELLTAQLEEARIRETRDTPTVQLLDAAKVPLHKSRPKRLIFVVAGFLIGLAGSLSAALLMERRGMAGAGVMPRGAGS</sequence>
<keyword evidence="1" id="KW-0175">Coiled coil</keyword>
<feature type="coiled-coil region" evidence="1">
    <location>
        <begin position="33"/>
        <end position="60"/>
    </location>
</feature>
<feature type="non-terminal residue" evidence="4">
    <location>
        <position position="1"/>
    </location>
</feature>
<dbReference type="Proteomes" id="UP000317691">
    <property type="component" value="Unassembled WGS sequence"/>
</dbReference>
<feature type="coiled-coil region" evidence="1">
    <location>
        <begin position="91"/>
        <end position="118"/>
    </location>
</feature>
<protein>
    <recommendedName>
        <fullName evidence="3">Tyrosine-protein kinase G-rich domain-containing protein</fullName>
    </recommendedName>
</protein>
<dbReference type="GO" id="GO:0005886">
    <property type="term" value="C:plasma membrane"/>
    <property type="evidence" value="ECO:0007669"/>
    <property type="project" value="TreeGrafter"/>
</dbReference>
<keyword evidence="2" id="KW-1133">Transmembrane helix</keyword>
<dbReference type="Pfam" id="PF13807">
    <property type="entry name" value="GNVR"/>
    <property type="match status" value="1"/>
</dbReference>
<keyword evidence="2" id="KW-0812">Transmembrane</keyword>
<evidence type="ECO:0000259" key="3">
    <source>
        <dbReference type="Pfam" id="PF13807"/>
    </source>
</evidence>
<feature type="transmembrane region" description="Helical" evidence="2">
    <location>
        <begin position="182"/>
        <end position="203"/>
    </location>
</feature>
<evidence type="ECO:0000256" key="1">
    <source>
        <dbReference type="SAM" id="Coils"/>
    </source>
</evidence>
<dbReference type="PANTHER" id="PTHR32309:SF13">
    <property type="entry name" value="FERRIC ENTEROBACTIN TRANSPORT PROTEIN FEPE"/>
    <property type="match status" value="1"/>
</dbReference>
<comment type="caution">
    <text evidence="4">The sequence shown here is derived from an EMBL/GenBank/DDBJ whole genome shotgun (WGS) entry which is preliminary data.</text>
</comment>
<dbReference type="InterPro" id="IPR050445">
    <property type="entry name" value="Bact_polysacc_biosynth/exp"/>
</dbReference>